<dbReference type="InterPro" id="IPR043129">
    <property type="entry name" value="ATPase_NBD"/>
</dbReference>
<feature type="domain" description="Gcp-like" evidence="9">
    <location>
        <begin position="28"/>
        <end position="313"/>
    </location>
</feature>
<dbReference type="InterPro" id="IPR017861">
    <property type="entry name" value="KAE1/TsaD"/>
</dbReference>
<dbReference type="AlphaFoldDB" id="A0A9D1I500"/>
<evidence type="ECO:0000256" key="2">
    <source>
        <dbReference type="ARBA" id="ARBA00022679"/>
    </source>
</evidence>
<reference evidence="10" key="1">
    <citation type="submission" date="2020-10" db="EMBL/GenBank/DDBJ databases">
        <authorList>
            <person name="Gilroy R."/>
        </authorList>
    </citation>
    <scope>NUCLEOTIDE SEQUENCE</scope>
    <source>
        <strain evidence="10">11300</strain>
    </source>
</reference>
<comment type="similarity">
    <text evidence="8">Belongs to the KAE1 / TsaD family.</text>
</comment>
<evidence type="ECO:0000256" key="3">
    <source>
        <dbReference type="ARBA" id="ARBA00022694"/>
    </source>
</evidence>
<evidence type="ECO:0000256" key="6">
    <source>
        <dbReference type="ARBA" id="ARBA00023315"/>
    </source>
</evidence>
<evidence type="ECO:0000256" key="5">
    <source>
        <dbReference type="ARBA" id="ARBA00023004"/>
    </source>
</evidence>
<dbReference type="Proteomes" id="UP000824091">
    <property type="component" value="Unassembled WGS sequence"/>
</dbReference>
<feature type="binding site" evidence="8">
    <location>
        <position position="120"/>
    </location>
    <ligand>
        <name>Fe cation</name>
        <dbReference type="ChEBI" id="CHEBI:24875"/>
    </ligand>
</feature>
<comment type="catalytic activity">
    <reaction evidence="7 8">
        <text>L-threonylcarbamoyladenylate + adenosine(37) in tRNA = N(6)-L-threonylcarbamoyladenosine(37) in tRNA + AMP + H(+)</text>
        <dbReference type="Rhea" id="RHEA:37059"/>
        <dbReference type="Rhea" id="RHEA-COMP:10162"/>
        <dbReference type="Rhea" id="RHEA-COMP:10163"/>
        <dbReference type="ChEBI" id="CHEBI:15378"/>
        <dbReference type="ChEBI" id="CHEBI:73682"/>
        <dbReference type="ChEBI" id="CHEBI:74411"/>
        <dbReference type="ChEBI" id="CHEBI:74418"/>
        <dbReference type="ChEBI" id="CHEBI:456215"/>
        <dbReference type="EC" id="2.3.1.234"/>
    </reaction>
</comment>
<dbReference type="PRINTS" id="PR00789">
    <property type="entry name" value="OSIALOPTASE"/>
</dbReference>
<keyword evidence="6 8" id="KW-0012">Acyltransferase</keyword>
<feature type="binding site" evidence="8">
    <location>
        <position position="185"/>
    </location>
    <ligand>
        <name>substrate</name>
    </ligand>
</feature>
<dbReference type="EMBL" id="DVMO01000116">
    <property type="protein sequence ID" value="HIU28271.1"/>
    <property type="molecule type" value="Genomic_DNA"/>
</dbReference>
<feature type="binding site" evidence="8">
    <location>
        <position position="279"/>
    </location>
    <ligand>
        <name>substrate</name>
    </ligand>
</feature>
<dbReference type="NCBIfam" id="TIGR03723">
    <property type="entry name" value="T6A_TsaD_YgjD"/>
    <property type="match status" value="1"/>
</dbReference>
<dbReference type="PANTHER" id="PTHR11735:SF6">
    <property type="entry name" value="TRNA N6-ADENOSINE THREONYLCARBAMOYLTRANSFERASE, MITOCHONDRIAL"/>
    <property type="match status" value="1"/>
</dbReference>
<accession>A0A9D1I500</accession>
<evidence type="ECO:0000313" key="11">
    <source>
        <dbReference type="Proteomes" id="UP000824091"/>
    </source>
</evidence>
<dbReference type="PANTHER" id="PTHR11735">
    <property type="entry name" value="TRNA N6-ADENOSINE THREONYLCARBAMOYLTRANSFERASE"/>
    <property type="match status" value="1"/>
</dbReference>
<comment type="function">
    <text evidence="8">Required for the formation of a threonylcarbamoyl group on adenosine at position 37 (t(6)A37) in tRNAs that read codons beginning with adenine. Is involved in the transfer of the threonylcarbamoyl moiety of threonylcarbamoyl-AMP (TC-AMP) to the N6 group of A37, together with TsaE and TsaB. TsaD likely plays a direct catalytic role in this reaction.</text>
</comment>
<dbReference type="Gene3D" id="3.30.420.40">
    <property type="match status" value="2"/>
</dbReference>
<feature type="binding site" evidence="8">
    <location>
        <position position="172"/>
    </location>
    <ligand>
        <name>substrate</name>
    </ligand>
</feature>
<keyword evidence="2 8" id="KW-0808">Transferase</keyword>
<protein>
    <recommendedName>
        <fullName evidence="8">tRNA N6-adenosine threonylcarbamoyltransferase</fullName>
        <ecNumber evidence="8">2.3.1.234</ecNumber>
    </recommendedName>
    <alternativeName>
        <fullName evidence="8">N6-L-threonylcarbamoyladenine synthase</fullName>
        <shortName evidence="8">t(6)A synthase</shortName>
    </alternativeName>
    <alternativeName>
        <fullName evidence="8">t(6)A37 threonylcarbamoyladenosine biosynthesis protein TsaD</fullName>
    </alternativeName>
    <alternativeName>
        <fullName evidence="8">tRNA threonylcarbamoyladenosine biosynthesis protein TsaD</fullName>
    </alternativeName>
</protein>
<keyword evidence="4 8" id="KW-0479">Metal-binding</keyword>
<keyword evidence="1 8" id="KW-0963">Cytoplasm</keyword>
<feature type="binding site" evidence="8">
    <location>
        <position position="307"/>
    </location>
    <ligand>
        <name>Fe cation</name>
        <dbReference type="ChEBI" id="CHEBI:24875"/>
    </ligand>
</feature>
<dbReference type="CDD" id="cd24133">
    <property type="entry name" value="ASKHA_NBD_TsaD_bac"/>
    <property type="match status" value="1"/>
</dbReference>
<proteinExistence type="inferred from homology"/>
<keyword evidence="5 8" id="KW-0408">Iron</keyword>
<evidence type="ECO:0000256" key="7">
    <source>
        <dbReference type="ARBA" id="ARBA00048117"/>
    </source>
</evidence>
<reference evidence="10" key="2">
    <citation type="journal article" date="2021" name="PeerJ">
        <title>Extensive microbial diversity within the chicken gut microbiome revealed by metagenomics and culture.</title>
        <authorList>
            <person name="Gilroy R."/>
            <person name="Ravi A."/>
            <person name="Getino M."/>
            <person name="Pursley I."/>
            <person name="Horton D.L."/>
            <person name="Alikhan N.F."/>
            <person name="Baker D."/>
            <person name="Gharbi K."/>
            <person name="Hall N."/>
            <person name="Watson M."/>
            <person name="Adriaenssens E.M."/>
            <person name="Foster-Nyarko E."/>
            <person name="Jarju S."/>
            <person name="Secka A."/>
            <person name="Antonio M."/>
            <person name="Oren A."/>
            <person name="Chaudhuri R.R."/>
            <person name="La Ragione R."/>
            <person name="Hildebrand F."/>
            <person name="Pallen M.J."/>
        </authorList>
    </citation>
    <scope>NUCLEOTIDE SEQUENCE</scope>
    <source>
        <strain evidence="10">11300</strain>
    </source>
</reference>
<dbReference type="SUPFAM" id="SSF53067">
    <property type="entry name" value="Actin-like ATPase domain"/>
    <property type="match status" value="2"/>
</dbReference>
<feature type="binding site" evidence="8">
    <location>
        <begin position="139"/>
        <end position="143"/>
    </location>
    <ligand>
        <name>substrate</name>
    </ligand>
</feature>
<dbReference type="GO" id="GO:0005506">
    <property type="term" value="F:iron ion binding"/>
    <property type="evidence" value="ECO:0007669"/>
    <property type="project" value="UniProtKB-UniRule"/>
</dbReference>
<feature type="binding site" evidence="8">
    <location>
        <position position="189"/>
    </location>
    <ligand>
        <name>substrate</name>
    </ligand>
</feature>
<sequence>MKDGKFLTLAFESSCDETAVAVMADGREVLSNIISSQIDIFKNYGGVVPEIASRHHLENINGVMDRALDEAGVTLEDIDLIGVTKGPGLVGALLIGIATAKAVAMAAGKPLVGVHHLMGHISANFIEFKKLEPPFTALIVSGGHTDIAQMATYTQCHVIGQTRDDAAGEAYDKVARVLGLGYPGGPKIDKLARDGDPNAIHFKRVMLEKDSYDFSFSGLKTAVLNYMNSARQAKKDINKADVAASFQQAVVDVIVEKAVNAAIEAGYGKLVTAGGVAANSALRAALAESCRKEGIDLYIPSPVLCTDNGAMIGCAAYYKYKAGKTDGLDMDAYANLPL</sequence>
<dbReference type="InterPro" id="IPR000905">
    <property type="entry name" value="Gcp-like_dom"/>
</dbReference>
<dbReference type="GO" id="GO:0002949">
    <property type="term" value="P:tRNA threonylcarbamoyladenosine modification"/>
    <property type="evidence" value="ECO:0007669"/>
    <property type="project" value="UniProtKB-UniRule"/>
</dbReference>
<feature type="binding site" evidence="8">
    <location>
        <position position="116"/>
    </location>
    <ligand>
        <name>Fe cation</name>
        <dbReference type="ChEBI" id="CHEBI:24875"/>
    </ligand>
</feature>
<dbReference type="Pfam" id="PF00814">
    <property type="entry name" value="TsaD"/>
    <property type="match status" value="1"/>
</dbReference>
<organism evidence="10 11">
    <name type="scientific">Candidatus Fimisoma avicola</name>
    <dbReference type="NCBI Taxonomy" id="2840826"/>
    <lineage>
        <taxon>Bacteria</taxon>
        <taxon>Bacillati</taxon>
        <taxon>Bacillota</taxon>
        <taxon>Clostridia</taxon>
        <taxon>Eubacteriales</taxon>
        <taxon>Candidatus Fimisoma</taxon>
    </lineage>
</organism>
<dbReference type="HAMAP" id="MF_01445">
    <property type="entry name" value="TsaD"/>
    <property type="match status" value="1"/>
</dbReference>
<evidence type="ECO:0000256" key="4">
    <source>
        <dbReference type="ARBA" id="ARBA00022723"/>
    </source>
</evidence>
<evidence type="ECO:0000256" key="1">
    <source>
        <dbReference type="ARBA" id="ARBA00022490"/>
    </source>
</evidence>
<keyword evidence="3 8" id="KW-0819">tRNA processing</keyword>
<evidence type="ECO:0000259" key="9">
    <source>
        <dbReference type="Pfam" id="PF00814"/>
    </source>
</evidence>
<comment type="subcellular location">
    <subcellularLocation>
        <location evidence="8">Cytoplasm</location>
    </subcellularLocation>
</comment>
<dbReference type="FunFam" id="3.30.420.40:FF:000040">
    <property type="entry name" value="tRNA N6-adenosine threonylcarbamoyltransferase"/>
    <property type="match status" value="1"/>
</dbReference>
<evidence type="ECO:0000256" key="8">
    <source>
        <dbReference type="HAMAP-Rule" id="MF_01445"/>
    </source>
</evidence>
<name>A0A9D1I500_9FIRM</name>
<dbReference type="GO" id="GO:0061711">
    <property type="term" value="F:tRNA N(6)-L-threonylcarbamoyladenine synthase activity"/>
    <property type="evidence" value="ECO:0007669"/>
    <property type="project" value="UniProtKB-EC"/>
</dbReference>
<dbReference type="EC" id="2.3.1.234" evidence="8"/>
<comment type="cofactor">
    <cofactor evidence="8">
        <name>Fe(2+)</name>
        <dbReference type="ChEBI" id="CHEBI:29033"/>
    </cofactor>
    <text evidence="8">Binds 1 Fe(2+) ion per subunit.</text>
</comment>
<dbReference type="InterPro" id="IPR022450">
    <property type="entry name" value="TsaD"/>
</dbReference>
<comment type="caution">
    <text evidence="10">The sequence shown here is derived from an EMBL/GenBank/DDBJ whole genome shotgun (WGS) entry which is preliminary data.</text>
</comment>
<dbReference type="NCBIfam" id="TIGR00329">
    <property type="entry name" value="gcp_kae1"/>
    <property type="match status" value="1"/>
</dbReference>
<evidence type="ECO:0000313" key="10">
    <source>
        <dbReference type="EMBL" id="HIU28271.1"/>
    </source>
</evidence>
<gene>
    <name evidence="8 10" type="primary">tsaD</name>
    <name evidence="10" type="ORF">IAD16_07830</name>
</gene>
<dbReference type="GO" id="GO:0005737">
    <property type="term" value="C:cytoplasm"/>
    <property type="evidence" value="ECO:0007669"/>
    <property type="project" value="UniProtKB-SubCell"/>
</dbReference>